<gene>
    <name evidence="1" type="ORF">ABJI51_11645</name>
</gene>
<evidence type="ECO:0000313" key="2">
    <source>
        <dbReference type="Proteomes" id="UP001440984"/>
    </source>
</evidence>
<organism evidence="1 2">
    <name type="scientific">Amycolatopsis melonis</name>
    <dbReference type="NCBI Taxonomy" id="3156488"/>
    <lineage>
        <taxon>Bacteria</taxon>
        <taxon>Bacillati</taxon>
        <taxon>Actinomycetota</taxon>
        <taxon>Actinomycetes</taxon>
        <taxon>Pseudonocardiales</taxon>
        <taxon>Pseudonocardiaceae</taxon>
        <taxon>Amycolatopsis</taxon>
    </lineage>
</organism>
<comment type="caution">
    <text evidence="1">The sequence shown here is derived from an EMBL/GenBank/DDBJ whole genome shotgun (WGS) entry which is preliminary data.</text>
</comment>
<evidence type="ECO:0008006" key="3">
    <source>
        <dbReference type="Google" id="ProtNLM"/>
    </source>
</evidence>
<dbReference type="EMBL" id="JBDZYD010000004">
    <property type="protein sequence ID" value="MEQ0559729.1"/>
    <property type="molecule type" value="Genomic_DNA"/>
</dbReference>
<dbReference type="Proteomes" id="UP001440984">
    <property type="component" value="Unassembled WGS sequence"/>
</dbReference>
<name>A0ABV0LBP4_9PSEU</name>
<proteinExistence type="predicted"/>
<accession>A0ABV0LBP4</accession>
<dbReference type="InterPro" id="IPR011990">
    <property type="entry name" value="TPR-like_helical_dom_sf"/>
</dbReference>
<protein>
    <recommendedName>
        <fullName evidence="3">TIR domain-containing protein</fullName>
    </recommendedName>
</protein>
<dbReference type="RefSeq" id="WP_348950022.1">
    <property type="nucleotide sequence ID" value="NZ_JBDZYD010000004.1"/>
</dbReference>
<reference evidence="1 2" key="1">
    <citation type="submission" date="2024-05" db="EMBL/GenBank/DDBJ databases">
        <authorList>
            <person name="Zhao H."/>
            <person name="Xu Y."/>
            <person name="Lin S."/>
            <person name="Spain J.C."/>
            <person name="Zhou N.-Y."/>
        </authorList>
    </citation>
    <scope>NUCLEOTIDE SEQUENCE [LARGE SCALE GENOMIC DNA]</scope>
    <source>
        <strain evidence="1 2">NEAU-NG30</strain>
    </source>
</reference>
<dbReference type="Gene3D" id="1.25.40.10">
    <property type="entry name" value="Tetratricopeptide repeat domain"/>
    <property type="match status" value="1"/>
</dbReference>
<evidence type="ECO:0000313" key="1">
    <source>
        <dbReference type="EMBL" id="MEQ0559729.1"/>
    </source>
</evidence>
<keyword evidence="2" id="KW-1185">Reference proteome</keyword>
<sequence length="539" mass="58855">MAVVVTYAHDEEGKRLAGSLVAVLRARGLVVLWDGDLKVENVSSQPAWMIASIRDNLVVCVLSPDYARNFGVKSPAGGRRGVQFESHLVIEKFYNQCEATNCPIVPVAAPGFAAEDAPELLRSMTISRYDPDTGEGAEEIAVRLRRLGACEAPAPGRDPDDVLRDLRSASAGADAVPELMREWLRLVERGVVDHEHIVAALPVVEDAAAGGGGAQLLEEVTYRVLAGLNTRAGPGGDRRAKALVLIGGLGWLLRRRREFRLAEAVVTEGVELARQLGEPTIAALGLACLAHVHRGLAEDTTGRARTDHLRTALAEAGEAVKLLEEVGDRTREIGVCEHVYAHVWFTRYLLLGGRRSLNRAHALAERAAGHLAQRMTEHPELILLRAEISVRAGDFARAEQLVDRAVRALTATVNHTATSASLVGRAHMVFAWIHRRTCPARAGKSVEKALKIFDEAGLSRAADCSRWFLLTLDPRSAGIRARDVAVLERICPDVRVRLLAVEERRRRSLEKIQAPWRPCSVWRDIVRSVRGSAAGTPDR</sequence>